<feature type="domain" description="EAL" evidence="3">
    <location>
        <begin position="144"/>
        <end position="394"/>
    </location>
</feature>
<feature type="modified residue" description="4-aspartylphosphate" evidence="1">
    <location>
        <position position="57"/>
    </location>
</feature>
<dbReference type="SUPFAM" id="SSF141868">
    <property type="entry name" value="EAL domain-like"/>
    <property type="match status" value="1"/>
</dbReference>
<dbReference type="PANTHER" id="PTHR33121:SF79">
    <property type="entry name" value="CYCLIC DI-GMP PHOSPHODIESTERASE PDED-RELATED"/>
    <property type="match status" value="1"/>
</dbReference>
<gene>
    <name evidence="4" type="ORF">QM089_07315</name>
</gene>
<evidence type="ECO:0000256" key="1">
    <source>
        <dbReference type="PROSITE-ProRule" id="PRU00169"/>
    </source>
</evidence>
<dbReference type="Proteomes" id="UP001187859">
    <property type="component" value="Unassembled WGS sequence"/>
</dbReference>
<dbReference type="AlphaFoldDB" id="A0AAE4TMI6"/>
<dbReference type="RefSeq" id="WP_317519698.1">
    <property type="nucleotide sequence ID" value="NZ_JASGOQ010000001.1"/>
</dbReference>
<feature type="domain" description="Response regulatory" evidence="2">
    <location>
        <begin position="2"/>
        <end position="129"/>
    </location>
</feature>
<evidence type="ECO:0000313" key="4">
    <source>
        <dbReference type="EMBL" id="MDV5390070.1"/>
    </source>
</evidence>
<dbReference type="Pfam" id="PF00072">
    <property type="entry name" value="Response_reg"/>
    <property type="match status" value="1"/>
</dbReference>
<proteinExistence type="predicted"/>
<organism evidence="4 5">
    <name type="scientific">Shewanella xiamenensis</name>
    <dbReference type="NCBI Taxonomy" id="332186"/>
    <lineage>
        <taxon>Bacteria</taxon>
        <taxon>Pseudomonadati</taxon>
        <taxon>Pseudomonadota</taxon>
        <taxon>Gammaproteobacteria</taxon>
        <taxon>Alteromonadales</taxon>
        <taxon>Shewanellaceae</taxon>
        <taxon>Shewanella</taxon>
    </lineage>
</organism>
<dbReference type="Pfam" id="PF00563">
    <property type="entry name" value="EAL"/>
    <property type="match status" value="1"/>
</dbReference>
<name>A0AAE4TMI6_9GAMM</name>
<comment type="caution">
    <text evidence="4">The sequence shown here is derived from an EMBL/GenBank/DDBJ whole genome shotgun (WGS) entry which is preliminary data.</text>
</comment>
<protein>
    <submittedName>
        <fullName evidence="4">EAL domain-containing response regulator</fullName>
    </submittedName>
</protein>
<keyword evidence="1" id="KW-0597">Phosphoprotein</keyword>
<dbReference type="PROSITE" id="PS50110">
    <property type="entry name" value="RESPONSE_REGULATORY"/>
    <property type="match status" value="1"/>
</dbReference>
<dbReference type="InterPro" id="IPR035919">
    <property type="entry name" value="EAL_sf"/>
</dbReference>
<dbReference type="SMART" id="SM00448">
    <property type="entry name" value="REC"/>
    <property type="match status" value="1"/>
</dbReference>
<dbReference type="CDD" id="cd00156">
    <property type="entry name" value="REC"/>
    <property type="match status" value="1"/>
</dbReference>
<dbReference type="GO" id="GO:0000160">
    <property type="term" value="P:phosphorelay signal transduction system"/>
    <property type="evidence" value="ECO:0007669"/>
    <property type="project" value="InterPro"/>
</dbReference>
<dbReference type="InterPro" id="IPR050706">
    <property type="entry name" value="Cyclic-di-GMP_PDE-like"/>
</dbReference>
<evidence type="ECO:0000259" key="3">
    <source>
        <dbReference type="PROSITE" id="PS50883"/>
    </source>
</evidence>
<dbReference type="Gene3D" id="3.40.50.2300">
    <property type="match status" value="1"/>
</dbReference>
<accession>A0AAE4TMI6</accession>
<dbReference type="PANTHER" id="PTHR33121">
    <property type="entry name" value="CYCLIC DI-GMP PHOSPHODIESTERASE PDEF"/>
    <property type="match status" value="1"/>
</dbReference>
<dbReference type="SUPFAM" id="SSF52172">
    <property type="entry name" value="CheY-like"/>
    <property type="match status" value="1"/>
</dbReference>
<dbReference type="PROSITE" id="PS50883">
    <property type="entry name" value="EAL"/>
    <property type="match status" value="1"/>
</dbReference>
<dbReference type="Gene3D" id="3.20.20.450">
    <property type="entry name" value="EAL domain"/>
    <property type="match status" value="1"/>
</dbReference>
<dbReference type="InterPro" id="IPR001789">
    <property type="entry name" value="Sig_transdc_resp-reg_receiver"/>
</dbReference>
<sequence length="406" mass="45846">MNILIIDDQKFIRETLKADINKCLAENEINIYEASNGNQGIDLIMGLNVSLDLIIIDLKMEQGDGIAVINMLATEPRWMSIPIAVISSSDKRTLELVDCIIHTLRLNLLGVFAKPVNASDILMPLLTTDTEDVPESTTHRHRGQRHANINVQQLLKDEQLILCYQPKINLKTQEITGFEVLSRLCDRHHGYIYPDVFLPLINQQGLNSIFSRMVISQALQCWLRQPLLTPFSLSINITADDLTCEELIEYIIESSRAHTGIHLILELTESQEIINQDRVLNSIARLIINNIDISLDDFGKSYSTYDRLDAIPFKEIKIDKSFVSDMDINHQHYLIVESTIALAQKMHVKVVAEGVETAAIAAILTALGCDVAQGYLYSPPIEGRYLINWIGPISDNKWLCFLNQLN</sequence>
<reference evidence="4" key="1">
    <citation type="submission" date="2023-05" db="EMBL/GenBank/DDBJ databases">
        <title>Colonisation of extended spectrum b-lactamase- and carbapenemase-producing bacteria on hospital surfaces from low- and middle-income countries.</title>
        <authorList>
            <person name="Nieto-Rosado M."/>
            <person name="Sands K."/>
            <person name="Iregbu K."/>
            <person name="Zahra R."/>
            <person name="Mazarati J.B."/>
            <person name="Mehtar S."/>
            <person name="Barnards-Group B."/>
            <person name="Walsh T.R."/>
        </authorList>
    </citation>
    <scope>NUCLEOTIDE SEQUENCE</scope>
    <source>
        <strain evidence="4">PP-E493</strain>
    </source>
</reference>
<dbReference type="InterPro" id="IPR001633">
    <property type="entry name" value="EAL_dom"/>
</dbReference>
<dbReference type="InterPro" id="IPR011006">
    <property type="entry name" value="CheY-like_superfamily"/>
</dbReference>
<dbReference type="EMBL" id="JASGOQ010000001">
    <property type="protein sequence ID" value="MDV5390070.1"/>
    <property type="molecule type" value="Genomic_DNA"/>
</dbReference>
<evidence type="ECO:0000313" key="5">
    <source>
        <dbReference type="Proteomes" id="UP001187859"/>
    </source>
</evidence>
<evidence type="ECO:0000259" key="2">
    <source>
        <dbReference type="PROSITE" id="PS50110"/>
    </source>
</evidence>
<dbReference type="GO" id="GO:0071111">
    <property type="term" value="F:cyclic-guanylate-specific phosphodiesterase activity"/>
    <property type="evidence" value="ECO:0007669"/>
    <property type="project" value="InterPro"/>
</dbReference>
<dbReference type="CDD" id="cd01948">
    <property type="entry name" value="EAL"/>
    <property type="match status" value="1"/>
</dbReference>
<dbReference type="SMART" id="SM00052">
    <property type="entry name" value="EAL"/>
    <property type="match status" value="1"/>
</dbReference>